<gene>
    <name evidence="1" type="ORF">F4820DRAFT_455779</name>
</gene>
<organism evidence="1 2">
    <name type="scientific">Hypoxylon rubiginosum</name>
    <dbReference type="NCBI Taxonomy" id="110542"/>
    <lineage>
        <taxon>Eukaryota</taxon>
        <taxon>Fungi</taxon>
        <taxon>Dikarya</taxon>
        <taxon>Ascomycota</taxon>
        <taxon>Pezizomycotina</taxon>
        <taxon>Sordariomycetes</taxon>
        <taxon>Xylariomycetidae</taxon>
        <taxon>Xylariales</taxon>
        <taxon>Hypoxylaceae</taxon>
        <taxon>Hypoxylon</taxon>
    </lineage>
</organism>
<keyword evidence="2" id="KW-1185">Reference proteome</keyword>
<evidence type="ECO:0000313" key="2">
    <source>
        <dbReference type="Proteomes" id="UP001497700"/>
    </source>
</evidence>
<dbReference type="EMBL" id="MU393430">
    <property type="protein sequence ID" value="KAI4869416.1"/>
    <property type="molecule type" value="Genomic_DNA"/>
</dbReference>
<name>A0ACB9ZCX8_9PEZI</name>
<protein>
    <submittedName>
        <fullName evidence="1">Uncharacterized protein</fullName>
    </submittedName>
</protein>
<proteinExistence type="predicted"/>
<reference evidence="1 2" key="1">
    <citation type="journal article" date="2022" name="New Phytol.">
        <title>Ecological generalism drives hyperdiversity of secondary metabolite gene clusters in xylarialean endophytes.</title>
        <authorList>
            <person name="Franco M.E.E."/>
            <person name="Wisecaver J.H."/>
            <person name="Arnold A.E."/>
            <person name="Ju Y.M."/>
            <person name="Slot J.C."/>
            <person name="Ahrendt S."/>
            <person name="Moore L.P."/>
            <person name="Eastman K.E."/>
            <person name="Scott K."/>
            <person name="Konkel Z."/>
            <person name="Mondo S.J."/>
            <person name="Kuo A."/>
            <person name="Hayes R.D."/>
            <person name="Haridas S."/>
            <person name="Andreopoulos B."/>
            <person name="Riley R."/>
            <person name="LaButti K."/>
            <person name="Pangilinan J."/>
            <person name="Lipzen A."/>
            <person name="Amirebrahimi M."/>
            <person name="Yan J."/>
            <person name="Adam C."/>
            <person name="Keymanesh K."/>
            <person name="Ng V."/>
            <person name="Louie K."/>
            <person name="Northen T."/>
            <person name="Drula E."/>
            <person name="Henrissat B."/>
            <person name="Hsieh H.M."/>
            <person name="Youens-Clark K."/>
            <person name="Lutzoni F."/>
            <person name="Miadlikowska J."/>
            <person name="Eastwood D.C."/>
            <person name="Hamelin R.C."/>
            <person name="Grigoriev I.V."/>
            <person name="U'Ren J.M."/>
        </authorList>
    </citation>
    <scope>NUCLEOTIDE SEQUENCE [LARGE SCALE GENOMIC DNA]</scope>
    <source>
        <strain evidence="1 2">CBS 119005</strain>
    </source>
</reference>
<comment type="caution">
    <text evidence="1">The sequence shown here is derived from an EMBL/GenBank/DDBJ whole genome shotgun (WGS) entry which is preliminary data.</text>
</comment>
<evidence type="ECO:0000313" key="1">
    <source>
        <dbReference type="EMBL" id="KAI4869416.1"/>
    </source>
</evidence>
<sequence length="781" mass="85420">MESRNHSRPNRPLSTISTASIWTQRTLAGMGLDIEYSNSSITLANTEDNTEASPLRHWQVPYRELDTGCADCQQDDAGTVQQPHHIHEGQSSQGRNPSDKDVPLDPNSSATKRINLARVWWLEIASGLLVVAMVAALVGTVYPYQNQPLPQWPYTLSINTIVAFYSEVMRAAMILVLGECLSQLKWSWFTQPRPLDHIEHFDNASRGPWGSLTLLWAIRLRAILPSIGAVMMILTLLLVPFTQQIVQFYSCTVPDPTSNASIPKTNYASAGSSVHIGAGLNSISPEVQATMNSGIYDSSPKQVTFTCPTGNCTFEGVYHSMGWCSQCVDVSDQIETTTSRGQHNFTLPSSNLTATAGISTFIMEPFDEGIQAILGWGNTGFNLSDTPWGNRGYGAAECKIQPCIRGYTATVAAGNLTESLVSTYMTNWEPGDVWASVIDVPCLNDAEKQTLHDAGYEFSLDKTTWLAYNLSADARSAFNPTTLNLTETTIRPECIYQAFYYDFRSLAGYLGTLFSGRVSFAPGVLGGSTVPQFIFQEGNVTFSTIDGTFSRLAQALTVWNREEGGENATGSVYRSDTCVSARWAWLAYPLALALGTAVLLAWTVDRARRDEGSAHDYKSSSLALLFHRLGDVGSEGPTRGIESKGSLLESARATRVAFRSTDNNKAWRFVEGILVGVYSGLIFSPALSIVGYYFSKKRALAMALASTGSPVGGVIYPVVMTNFLLNPGLGFTWGLGVCGFLSLFLLAIASVPIRPTTIRRRGEFILIEAFLKPFRSRRSSW</sequence>
<dbReference type="Proteomes" id="UP001497700">
    <property type="component" value="Unassembled WGS sequence"/>
</dbReference>
<accession>A0ACB9ZCX8</accession>